<dbReference type="InterPro" id="IPR036097">
    <property type="entry name" value="HisK_dim/P_sf"/>
</dbReference>
<dbReference type="PANTHER" id="PTHR43395:SF1">
    <property type="entry name" value="CHEMOTAXIS PROTEIN CHEA"/>
    <property type="match status" value="1"/>
</dbReference>
<dbReference type="InterPro" id="IPR008207">
    <property type="entry name" value="Sig_transdc_His_kin_Hpt_dom"/>
</dbReference>
<dbReference type="GO" id="GO:0005737">
    <property type="term" value="C:cytoplasm"/>
    <property type="evidence" value="ECO:0007669"/>
    <property type="project" value="InterPro"/>
</dbReference>
<sequence length="764" mass="81702">MLALRLRSLVGRGGRCPWAAPVKSVSSNTYSPSGLPSKDILSVGETPGWDDVMREFLLESREHVQSIEATVLELEAQPGSQALLAQLFRSLHTVKGTCGFLGFTRLEALMHAAEEMLGLARDRRLVLDRERVSTLLAAADAARAALEHIEATGLEPAVDHSALLARMAGAAAASAPMEVLEPLTPPGAIPWRGAATGVDSKLRVDVALLDRLMNLMGELVLARNRILQCAASPTPGAELMTASQRLDVVTTQVQQVVMKTRLQPVGQVWNRFPRLVRELAHGCGKQVRLQLQGADTELDKTLVEALHDPLTHLLRNAVDHGVETPGQRREAGKPPVGCLTLSASHEGGLVHLGMSDDGAGIDVQRVRQVAVQRGLLTADQAARLPDADALMLIFMPGFSTAERVTSLSGRGVGMDVVRTQVERIGGTVEVHSRPGQGTTFTLKIPLTLAIIPALLVTCRGDRYALPQASLREVVWLEPAQARRDITRIQGACVLRLRGELLPLVVLAAELGVGPAAPDLDAGATLVVLQAGERTFGLWVDAIRDTEEIVVKPLWKHLKGLACYAGATVLGDGRVALILDAMGLGRRVGTVAEAQAQVVIPEAVTEAPRPEDARERVLLCRTGAEGRVAIPLSRVARLEELPASDVERLSGGMEMARYHGQLLPLVRVASVLEARPGATERITQNLQVAMGESLSVVVTTHADTRVGLVVDAILDVAEVELALQRETRRPGVLGSMVVQARATEFLDVEGTVRAVHPQLLTGGAP</sequence>
<evidence type="ECO:0000256" key="2">
    <source>
        <dbReference type="ARBA" id="ARBA00012438"/>
    </source>
</evidence>
<dbReference type="Gene3D" id="3.30.565.10">
    <property type="entry name" value="Histidine kinase-like ATPase, C-terminal domain"/>
    <property type="match status" value="1"/>
</dbReference>
<organism evidence="10 11">
    <name type="scientific">Corallococcus carmarthensis</name>
    <dbReference type="NCBI Taxonomy" id="2316728"/>
    <lineage>
        <taxon>Bacteria</taxon>
        <taxon>Pseudomonadati</taxon>
        <taxon>Myxococcota</taxon>
        <taxon>Myxococcia</taxon>
        <taxon>Myxococcales</taxon>
        <taxon>Cystobacterineae</taxon>
        <taxon>Myxococcaceae</taxon>
        <taxon>Corallococcus</taxon>
    </lineage>
</organism>
<gene>
    <name evidence="10" type="ORF">D7X32_27710</name>
</gene>
<dbReference type="Pfam" id="PF01627">
    <property type="entry name" value="Hpt"/>
    <property type="match status" value="1"/>
</dbReference>
<dbReference type="InterPro" id="IPR002545">
    <property type="entry name" value="CheW-lke_dom"/>
</dbReference>
<dbReference type="SMART" id="SM01231">
    <property type="entry name" value="H-kinase_dim"/>
    <property type="match status" value="1"/>
</dbReference>
<dbReference type="OrthoDB" id="9803176at2"/>
<dbReference type="SUPFAM" id="SSF55874">
    <property type="entry name" value="ATPase domain of HSP90 chaperone/DNA topoisomerase II/histidine kinase"/>
    <property type="match status" value="1"/>
</dbReference>
<dbReference type="InterPro" id="IPR004358">
    <property type="entry name" value="Sig_transdc_His_kin-like_C"/>
</dbReference>
<dbReference type="FunFam" id="3.30.565.10:FF:000016">
    <property type="entry name" value="Chemotaxis protein CheA, putative"/>
    <property type="match status" value="1"/>
</dbReference>
<dbReference type="PROSITE" id="PS50851">
    <property type="entry name" value="CHEW"/>
    <property type="match status" value="2"/>
</dbReference>
<dbReference type="InterPro" id="IPR036061">
    <property type="entry name" value="CheW-like_dom_sf"/>
</dbReference>
<dbReference type="Gene3D" id="2.30.30.40">
    <property type="entry name" value="SH3 Domains"/>
    <property type="match status" value="1"/>
</dbReference>
<dbReference type="EC" id="2.7.13.3" evidence="2"/>
<evidence type="ECO:0000256" key="6">
    <source>
        <dbReference type="PROSITE-ProRule" id="PRU00110"/>
    </source>
</evidence>
<feature type="domain" description="Histidine kinase" evidence="7">
    <location>
        <begin position="243"/>
        <end position="448"/>
    </location>
</feature>
<dbReference type="PROSITE" id="PS50894">
    <property type="entry name" value="HPT"/>
    <property type="match status" value="1"/>
</dbReference>
<dbReference type="InterPro" id="IPR037006">
    <property type="entry name" value="CheA-like_homodim_sf"/>
</dbReference>
<keyword evidence="5" id="KW-0418">Kinase</keyword>
<keyword evidence="4" id="KW-0808">Transferase</keyword>
<dbReference type="Pfam" id="PF01584">
    <property type="entry name" value="CheW"/>
    <property type="match status" value="2"/>
</dbReference>
<dbReference type="PRINTS" id="PR00344">
    <property type="entry name" value="BCTRLSENSOR"/>
</dbReference>
<accession>A0A3A8JUX9</accession>
<dbReference type="SMART" id="SM00073">
    <property type="entry name" value="HPT"/>
    <property type="match status" value="1"/>
</dbReference>
<dbReference type="SUPFAM" id="SSF50341">
    <property type="entry name" value="CheW-like"/>
    <property type="match status" value="2"/>
</dbReference>
<dbReference type="SMART" id="SM00387">
    <property type="entry name" value="HATPase_c"/>
    <property type="match status" value="1"/>
</dbReference>
<evidence type="ECO:0000313" key="11">
    <source>
        <dbReference type="Proteomes" id="UP000268313"/>
    </source>
</evidence>
<dbReference type="InterPro" id="IPR003594">
    <property type="entry name" value="HATPase_dom"/>
</dbReference>
<evidence type="ECO:0000256" key="3">
    <source>
        <dbReference type="ARBA" id="ARBA00022553"/>
    </source>
</evidence>
<dbReference type="Gene3D" id="1.10.287.560">
    <property type="entry name" value="Histidine kinase CheA-like, homodimeric domain"/>
    <property type="match status" value="1"/>
</dbReference>
<dbReference type="CDD" id="cd00731">
    <property type="entry name" value="CheA_reg"/>
    <property type="match status" value="1"/>
</dbReference>
<dbReference type="Pfam" id="PF02518">
    <property type="entry name" value="HATPase_c"/>
    <property type="match status" value="1"/>
</dbReference>
<dbReference type="CDD" id="cd00088">
    <property type="entry name" value="HPT"/>
    <property type="match status" value="1"/>
</dbReference>
<dbReference type="GO" id="GO:0000155">
    <property type="term" value="F:phosphorelay sensor kinase activity"/>
    <property type="evidence" value="ECO:0007669"/>
    <property type="project" value="InterPro"/>
</dbReference>
<evidence type="ECO:0000256" key="5">
    <source>
        <dbReference type="ARBA" id="ARBA00022777"/>
    </source>
</evidence>
<keyword evidence="3 6" id="KW-0597">Phosphoprotein</keyword>
<evidence type="ECO:0000256" key="4">
    <source>
        <dbReference type="ARBA" id="ARBA00022679"/>
    </source>
</evidence>
<dbReference type="InterPro" id="IPR036641">
    <property type="entry name" value="HPT_dom_sf"/>
</dbReference>
<dbReference type="Gene3D" id="2.40.50.180">
    <property type="entry name" value="CheA-289, Domain 4"/>
    <property type="match status" value="1"/>
</dbReference>
<reference evidence="11" key="1">
    <citation type="submission" date="2018-09" db="EMBL/GenBank/DDBJ databases">
        <authorList>
            <person name="Livingstone P.G."/>
            <person name="Whitworth D.E."/>
        </authorList>
    </citation>
    <scope>NUCLEOTIDE SEQUENCE [LARGE SCALE GENOMIC DNA]</scope>
    <source>
        <strain evidence="11">CA043D</strain>
    </source>
</reference>
<dbReference type="SMART" id="SM00260">
    <property type="entry name" value="CheW"/>
    <property type="match status" value="2"/>
</dbReference>
<dbReference type="InterPro" id="IPR051315">
    <property type="entry name" value="Bact_Chemotaxis_CheA"/>
</dbReference>
<feature type="modified residue" description="Phosphohistidine" evidence="6">
    <location>
        <position position="92"/>
    </location>
</feature>
<dbReference type="InterPro" id="IPR036890">
    <property type="entry name" value="HATPase_C_sf"/>
</dbReference>
<dbReference type="EMBL" id="RAWE01000124">
    <property type="protein sequence ID" value="RKG99005.1"/>
    <property type="molecule type" value="Genomic_DNA"/>
</dbReference>
<dbReference type="Proteomes" id="UP000268313">
    <property type="component" value="Unassembled WGS sequence"/>
</dbReference>
<evidence type="ECO:0000256" key="1">
    <source>
        <dbReference type="ARBA" id="ARBA00000085"/>
    </source>
</evidence>
<dbReference type="PROSITE" id="PS50109">
    <property type="entry name" value="HIS_KIN"/>
    <property type="match status" value="1"/>
</dbReference>
<dbReference type="GO" id="GO:0006935">
    <property type="term" value="P:chemotaxis"/>
    <property type="evidence" value="ECO:0007669"/>
    <property type="project" value="InterPro"/>
</dbReference>
<keyword evidence="11" id="KW-1185">Reference proteome</keyword>
<comment type="catalytic activity">
    <reaction evidence="1">
        <text>ATP + protein L-histidine = ADP + protein N-phospho-L-histidine.</text>
        <dbReference type="EC" id="2.7.13.3"/>
    </reaction>
</comment>
<proteinExistence type="predicted"/>
<evidence type="ECO:0000313" key="10">
    <source>
        <dbReference type="EMBL" id="RKG99005.1"/>
    </source>
</evidence>
<dbReference type="InterPro" id="IPR005467">
    <property type="entry name" value="His_kinase_dom"/>
</dbReference>
<evidence type="ECO:0000259" key="7">
    <source>
        <dbReference type="PROSITE" id="PS50109"/>
    </source>
</evidence>
<evidence type="ECO:0000259" key="8">
    <source>
        <dbReference type="PROSITE" id="PS50851"/>
    </source>
</evidence>
<comment type="caution">
    <text evidence="10">The sequence shown here is derived from an EMBL/GenBank/DDBJ whole genome shotgun (WGS) entry which is preliminary data.</text>
</comment>
<feature type="domain" description="CheW-like" evidence="8">
    <location>
        <begin position="613"/>
        <end position="756"/>
    </location>
</feature>
<dbReference type="PANTHER" id="PTHR43395">
    <property type="entry name" value="SENSOR HISTIDINE KINASE CHEA"/>
    <property type="match status" value="1"/>
</dbReference>
<dbReference type="Gene3D" id="1.20.120.160">
    <property type="entry name" value="HPT domain"/>
    <property type="match status" value="1"/>
</dbReference>
<dbReference type="SUPFAM" id="SSF47226">
    <property type="entry name" value="Histidine-containing phosphotransfer domain, HPT domain"/>
    <property type="match status" value="1"/>
</dbReference>
<dbReference type="AlphaFoldDB" id="A0A3A8JUX9"/>
<feature type="domain" description="CheW-like" evidence="8">
    <location>
        <begin position="450"/>
        <end position="589"/>
    </location>
</feature>
<protein>
    <recommendedName>
        <fullName evidence="2">histidine kinase</fullName>
        <ecNumber evidence="2">2.7.13.3</ecNumber>
    </recommendedName>
</protein>
<dbReference type="InterPro" id="IPR004105">
    <property type="entry name" value="CheA-like_dim"/>
</dbReference>
<feature type="domain" description="HPt" evidence="9">
    <location>
        <begin position="45"/>
        <end position="149"/>
    </location>
</feature>
<evidence type="ECO:0000259" key="9">
    <source>
        <dbReference type="PROSITE" id="PS50894"/>
    </source>
</evidence>
<dbReference type="CDD" id="cd16916">
    <property type="entry name" value="HATPase_CheA-like"/>
    <property type="match status" value="1"/>
</dbReference>
<dbReference type="Pfam" id="PF02895">
    <property type="entry name" value="H-kinase_dim"/>
    <property type="match status" value="1"/>
</dbReference>
<name>A0A3A8JUX9_9BACT</name>
<dbReference type="SUPFAM" id="SSF47384">
    <property type="entry name" value="Homodimeric domain of signal transducing histidine kinase"/>
    <property type="match status" value="1"/>
</dbReference>